<dbReference type="Pfam" id="PF02481">
    <property type="entry name" value="DNA_processg_A"/>
    <property type="match status" value="1"/>
</dbReference>
<feature type="domain" description="Smf/DprA SLOG" evidence="3">
    <location>
        <begin position="87"/>
        <end position="299"/>
    </location>
</feature>
<accession>A0ABS5M1W1</accession>
<dbReference type="SUPFAM" id="SSF102405">
    <property type="entry name" value="MCP/YpsA-like"/>
    <property type="match status" value="1"/>
</dbReference>
<gene>
    <name evidence="4" type="primary">dprA</name>
    <name evidence="4" type="ORF">JSQ98_01900</name>
</gene>
<dbReference type="Proteomes" id="UP000811492">
    <property type="component" value="Unassembled WGS sequence"/>
</dbReference>
<evidence type="ECO:0000313" key="5">
    <source>
        <dbReference type="Proteomes" id="UP000811492"/>
    </source>
</evidence>
<dbReference type="PANTHER" id="PTHR43022:SF1">
    <property type="entry name" value="PROTEIN SMF"/>
    <property type="match status" value="1"/>
</dbReference>
<dbReference type="InterPro" id="IPR003488">
    <property type="entry name" value="DprA"/>
</dbReference>
<organism evidence="4 5">
    <name type="scientific">Leucobacter manosquensis</name>
    <dbReference type="NCBI Taxonomy" id="2810611"/>
    <lineage>
        <taxon>Bacteria</taxon>
        <taxon>Bacillati</taxon>
        <taxon>Actinomycetota</taxon>
        <taxon>Actinomycetes</taxon>
        <taxon>Micrococcales</taxon>
        <taxon>Microbacteriaceae</taxon>
        <taxon>Leucobacter</taxon>
    </lineage>
</organism>
<proteinExistence type="inferred from homology"/>
<dbReference type="Gene3D" id="3.40.50.450">
    <property type="match status" value="1"/>
</dbReference>
<sequence>MPTLADLARDERSARMVLAIIAEPNSSPTGRLLATLGGVNTVKVIESENSIPGMDQVDGAVWRDRARNRITLDRIAEIMAQSDHFDFVTPDDQGWPIQLNDLGDRAPYGLWARGDSGLLEVGAQRLVTISGARAVTEYGQHVTEELASDLAHENVMIVAGGAYGIEGAAHSSALSHGGSTIAVLASGIDRPYPSGHADLFDRIGQSGLIVSETPPGSAPTRQRFIERSRLLAAFSAATVIVEAGTRSGSMHVAAEAESLGRQLGAVPGPITSAASYGTNLLLQQGRANVIANATDIADMIAHDESAHDFPSIGTPVVRTEQQHSATQRTL</sequence>
<protein>
    <submittedName>
        <fullName evidence="4">DNA-processing protein DprA</fullName>
    </submittedName>
</protein>
<dbReference type="PANTHER" id="PTHR43022">
    <property type="entry name" value="PROTEIN SMF"/>
    <property type="match status" value="1"/>
</dbReference>
<feature type="region of interest" description="Disordered" evidence="2">
    <location>
        <begin position="311"/>
        <end position="330"/>
    </location>
</feature>
<dbReference type="EMBL" id="JAFEVO010000001">
    <property type="protein sequence ID" value="MBS3180965.1"/>
    <property type="molecule type" value="Genomic_DNA"/>
</dbReference>
<keyword evidence="5" id="KW-1185">Reference proteome</keyword>
<dbReference type="NCBIfam" id="TIGR00732">
    <property type="entry name" value="dprA"/>
    <property type="match status" value="1"/>
</dbReference>
<comment type="caution">
    <text evidence="4">The sequence shown here is derived from an EMBL/GenBank/DDBJ whole genome shotgun (WGS) entry which is preliminary data.</text>
</comment>
<dbReference type="InterPro" id="IPR057666">
    <property type="entry name" value="DrpA_SLOG"/>
</dbReference>
<dbReference type="RefSeq" id="WP_211648130.1">
    <property type="nucleotide sequence ID" value="NZ_JAFEVO010000001.1"/>
</dbReference>
<name>A0ABS5M1W1_9MICO</name>
<evidence type="ECO:0000256" key="1">
    <source>
        <dbReference type="ARBA" id="ARBA00006525"/>
    </source>
</evidence>
<evidence type="ECO:0000259" key="3">
    <source>
        <dbReference type="Pfam" id="PF02481"/>
    </source>
</evidence>
<evidence type="ECO:0000313" key="4">
    <source>
        <dbReference type="EMBL" id="MBS3180965.1"/>
    </source>
</evidence>
<reference evidence="4 5" key="1">
    <citation type="submission" date="2021-02" db="EMBL/GenBank/DDBJ databases">
        <title>Draft genome and description of Leucobacter sp nov strain Marseille-Q4368.</title>
        <authorList>
            <person name="Boxberger M."/>
            <person name="La Scola B."/>
        </authorList>
    </citation>
    <scope>NUCLEOTIDE SEQUENCE [LARGE SCALE GENOMIC DNA]</scope>
    <source>
        <strain evidence="4 5">Marseille-Q4368</strain>
    </source>
</reference>
<comment type="similarity">
    <text evidence="1">Belongs to the DprA/Smf family.</text>
</comment>
<evidence type="ECO:0000256" key="2">
    <source>
        <dbReference type="SAM" id="MobiDB-lite"/>
    </source>
</evidence>